<dbReference type="SUPFAM" id="SSF56601">
    <property type="entry name" value="beta-lactamase/transpeptidase-like"/>
    <property type="match status" value="1"/>
</dbReference>
<reference evidence="3" key="1">
    <citation type="submission" date="2009-12" db="EMBL/GenBank/DDBJ databases">
        <title>Complete sequence of Treponema azotonutricium strain ZAS-9.</title>
        <authorList>
            <person name="Tetu S.G."/>
            <person name="Matson E."/>
            <person name="Ren Q."/>
            <person name="Seshadri R."/>
            <person name="Elbourne L."/>
            <person name="Hassan K.A."/>
            <person name="Durkin A."/>
            <person name="Radune D."/>
            <person name="Mohamoud Y."/>
            <person name="Shay R."/>
            <person name="Jin S."/>
            <person name="Zhang X."/>
            <person name="Lucey K."/>
            <person name="Ballor N.R."/>
            <person name="Ottesen E."/>
            <person name="Rosenthal R."/>
            <person name="Allen A."/>
            <person name="Leadbetter J.R."/>
            <person name="Paulsen I.T."/>
        </authorList>
    </citation>
    <scope>NUCLEOTIDE SEQUENCE [LARGE SCALE GENOMIC DNA]</scope>
    <source>
        <strain evidence="3">ATCC BAA-888 / DSM 13862 / ZAS-9</strain>
    </source>
</reference>
<feature type="domain" description="Beta-lactamase-related" evidence="1">
    <location>
        <begin position="40"/>
        <end position="299"/>
    </location>
</feature>
<dbReference type="RefSeq" id="WP_015710617.1">
    <property type="nucleotide sequence ID" value="NC_015577.1"/>
</dbReference>
<sequence length="464" mass="51495">MGIKLDSIAADSAGINKPALDDFVHALEGASATMRGFVLLRYGKAVQRHFWQPYHEDDPIWVYSLSKSFCSTAVGFAIQEGLLKLDDPVLSFFPEHAAKVKDENCKMVKVQDLLTMRSGHEADPTMPMVRTPDWAEYFLTIPYKYKPGTRFVYNSGATYMLSAIVQKLSGLTIFEYLKPRLFAPLCFGDCAWDVSPQGISTGGWGFMVALEDIAKLGLLYLNKGNWNGRQLLSEAWVKDASSAHADNSITPGASADWARGYGYQFWQSRHGFRGDGAFGQYCLVMPEYDAVLALSCETDNMQAVLDIVWDKLLPAFAISNADIEKKISGKVLKANENPAGINSISLNFYPDRLSLGFQTKNGLEQFEAGRFGWIETSARLPWGAFSFIPVAGMAGDGRKISSTFLWKGKNDLEVRMIYRNCPHRELLNIKIEGNTLKLSWPGNPAAIAIGRAELNLNSIGDIYE</sequence>
<dbReference type="eggNOG" id="COG1680">
    <property type="taxonomic scope" value="Bacteria"/>
</dbReference>
<gene>
    <name evidence="2" type="ordered locus">TREAZ_1386</name>
</gene>
<dbReference type="InterPro" id="IPR050789">
    <property type="entry name" value="Diverse_Enzym_Activities"/>
</dbReference>
<organism evidence="2 3">
    <name type="scientific">Leadbettera azotonutricia (strain ATCC BAA-888 / DSM 13862 / ZAS-9)</name>
    <name type="common">Treponema azotonutricium</name>
    <dbReference type="NCBI Taxonomy" id="545695"/>
    <lineage>
        <taxon>Bacteria</taxon>
        <taxon>Pseudomonadati</taxon>
        <taxon>Spirochaetota</taxon>
        <taxon>Spirochaetia</taxon>
        <taxon>Spirochaetales</taxon>
        <taxon>Breznakiellaceae</taxon>
        <taxon>Leadbettera</taxon>
    </lineage>
</organism>
<dbReference type="InterPro" id="IPR012338">
    <property type="entry name" value="Beta-lactam/transpept-like"/>
</dbReference>
<dbReference type="AlphaFoldDB" id="F5YFB8"/>
<protein>
    <submittedName>
        <fullName evidence="2">Beta-lactamase</fullName>
    </submittedName>
</protein>
<evidence type="ECO:0000313" key="2">
    <source>
        <dbReference type="EMBL" id="AEF82110.1"/>
    </source>
</evidence>
<evidence type="ECO:0000259" key="1">
    <source>
        <dbReference type="Pfam" id="PF00144"/>
    </source>
</evidence>
<evidence type="ECO:0000313" key="3">
    <source>
        <dbReference type="Proteomes" id="UP000009222"/>
    </source>
</evidence>
<keyword evidence="3" id="KW-1185">Reference proteome</keyword>
<dbReference type="EMBL" id="CP001841">
    <property type="protein sequence ID" value="AEF82110.1"/>
    <property type="molecule type" value="Genomic_DNA"/>
</dbReference>
<dbReference type="KEGG" id="taz:TREAZ_1386"/>
<dbReference type="Pfam" id="PF00144">
    <property type="entry name" value="Beta-lactamase"/>
    <property type="match status" value="1"/>
</dbReference>
<dbReference type="PANTHER" id="PTHR43283:SF7">
    <property type="entry name" value="BETA-LACTAMASE-RELATED DOMAIN-CONTAINING PROTEIN"/>
    <property type="match status" value="1"/>
</dbReference>
<dbReference type="InParanoid" id="F5YFB8"/>
<dbReference type="Proteomes" id="UP000009222">
    <property type="component" value="Chromosome"/>
</dbReference>
<proteinExistence type="predicted"/>
<dbReference type="HOGENOM" id="CLU_030169_3_1_12"/>
<dbReference type="OrthoDB" id="9773047at2"/>
<dbReference type="PANTHER" id="PTHR43283">
    <property type="entry name" value="BETA-LACTAMASE-RELATED"/>
    <property type="match status" value="1"/>
</dbReference>
<dbReference type="Gene3D" id="3.40.710.10">
    <property type="entry name" value="DD-peptidase/beta-lactamase superfamily"/>
    <property type="match status" value="1"/>
</dbReference>
<name>F5YFB8_LEAAZ</name>
<reference evidence="2 3" key="2">
    <citation type="journal article" date="2011" name="ISME J.">
        <title>RNA-seq reveals cooperative metabolic interactions between two termite-gut spirochete species in co-culture.</title>
        <authorList>
            <person name="Rosenthal A.Z."/>
            <person name="Matson E.G."/>
            <person name="Eldar A."/>
            <person name="Leadbetter J.R."/>
        </authorList>
    </citation>
    <scope>NUCLEOTIDE SEQUENCE [LARGE SCALE GENOMIC DNA]</scope>
    <source>
        <strain evidence="3">ATCC BAA-888 / DSM 13862 / ZAS-9</strain>
    </source>
</reference>
<accession>F5YFB8</accession>
<dbReference type="InterPro" id="IPR001466">
    <property type="entry name" value="Beta-lactam-related"/>
</dbReference>
<dbReference type="STRING" id="545695.TREAZ_1386"/>